<keyword evidence="3" id="KW-1185">Reference proteome</keyword>
<dbReference type="Gene3D" id="3.30.565.10">
    <property type="entry name" value="Histidine kinase-like ATPase, C-terminal domain"/>
    <property type="match status" value="1"/>
</dbReference>
<dbReference type="RefSeq" id="WP_080743563.1">
    <property type="nucleotide sequence ID" value="NZ_JMQC01000008.1"/>
</dbReference>
<gene>
    <name evidence="2" type="ORF">D0U04_18290</name>
</gene>
<keyword evidence="2" id="KW-0067">ATP-binding</keyword>
<dbReference type="Pfam" id="PF14501">
    <property type="entry name" value="HATPase_c_5"/>
    <property type="match status" value="1"/>
</dbReference>
<evidence type="ECO:0000313" key="3">
    <source>
        <dbReference type="Proteomes" id="UP000264294"/>
    </source>
</evidence>
<dbReference type="CDD" id="cd16935">
    <property type="entry name" value="HATPase_AgrC-ComD-like"/>
    <property type="match status" value="1"/>
</dbReference>
<dbReference type="InterPro" id="IPR036890">
    <property type="entry name" value="HATPase_C_sf"/>
</dbReference>
<dbReference type="GO" id="GO:0005524">
    <property type="term" value="F:ATP binding"/>
    <property type="evidence" value="ECO:0007669"/>
    <property type="project" value="UniProtKB-KW"/>
</dbReference>
<accession>A0ABX9KSU1</accession>
<reference evidence="2 3" key="1">
    <citation type="submission" date="2018-08" db="EMBL/GenBank/DDBJ databases">
        <title>Bacillus clarus sp. nov. strain PS00077A.</title>
        <authorList>
            <person name="Mendez Acevedo M."/>
            <person name="Carroll L."/>
            <person name="Mukherjee M."/>
            <person name="Wiedmann M."/>
            <person name="Kovac J."/>
        </authorList>
    </citation>
    <scope>NUCLEOTIDE SEQUENCE [LARGE SCALE GENOMIC DNA]</scope>
    <source>
        <strain evidence="2 3">PS00077A</strain>
    </source>
</reference>
<proteinExistence type="predicted"/>
<dbReference type="PANTHER" id="PTHR40448:SF1">
    <property type="entry name" value="TWO-COMPONENT SENSOR HISTIDINE KINASE"/>
    <property type="match status" value="1"/>
</dbReference>
<evidence type="ECO:0000313" key="2">
    <source>
        <dbReference type="EMBL" id="RFT65568.1"/>
    </source>
</evidence>
<protein>
    <submittedName>
        <fullName evidence="2">ATP-binding protein</fullName>
    </submittedName>
</protein>
<dbReference type="Proteomes" id="UP000264294">
    <property type="component" value="Unassembled WGS sequence"/>
</dbReference>
<evidence type="ECO:0000259" key="1">
    <source>
        <dbReference type="Pfam" id="PF14501"/>
    </source>
</evidence>
<organism evidence="2 3">
    <name type="scientific">Bacillus clarus</name>
    <dbReference type="NCBI Taxonomy" id="2338372"/>
    <lineage>
        <taxon>Bacteria</taxon>
        <taxon>Bacillati</taxon>
        <taxon>Bacillota</taxon>
        <taxon>Bacilli</taxon>
        <taxon>Bacillales</taxon>
        <taxon>Bacillaceae</taxon>
        <taxon>Bacillus</taxon>
        <taxon>Bacillus cereus group</taxon>
    </lineage>
</organism>
<sequence length="174" mass="19884">MDDKTIVNAEAKNYLTYLLASFDETQKIITSGNLAIDALLNHTIGQCSQGKIRLTTKINISSIKGINHTDLCIILGNALDNAIEACKKVLDMNRRFIHIHIFRKKVYLIIKITNSRATERFVHEKKLFHTTKEDKINHGFGLQNINKTVQKYDGHLHIKTTDNTFYLSIIMKNS</sequence>
<dbReference type="PANTHER" id="PTHR40448">
    <property type="entry name" value="TWO-COMPONENT SENSOR HISTIDINE KINASE"/>
    <property type="match status" value="1"/>
</dbReference>
<dbReference type="InterPro" id="IPR032834">
    <property type="entry name" value="NatK-like_C"/>
</dbReference>
<comment type="caution">
    <text evidence="2">The sequence shown here is derived from an EMBL/GenBank/DDBJ whole genome shotgun (WGS) entry which is preliminary data.</text>
</comment>
<dbReference type="SUPFAM" id="SSF55874">
    <property type="entry name" value="ATPase domain of HSP90 chaperone/DNA topoisomerase II/histidine kinase"/>
    <property type="match status" value="1"/>
</dbReference>
<feature type="domain" description="Sensor histidine kinase NatK-like C-terminal" evidence="1">
    <location>
        <begin position="67"/>
        <end position="171"/>
    </location>
</feature>
<keyword evidence="2" id="KW-0547">Nucleotide-binding</keyword>
<dbReference type="EMBL" id="QVOD01000024">
    <property type="protein sequence ID" value="RFT65568.1"/>
    <property type="molecule type" value="Genomic_DNA"/>
</dbReference>
<name>A0ABX9KSU1_9BACI</name>